<keyword evidence="3 4" id="KW-0998">Cell outer membrane</keyword>
<evidence type="ECO:0000313" key="7">
    <source>
        <dbReference type="EMBL" id="MFD1042935.1"/>
    </source>
</evidence>
<dbReference type="Proteomes" id="UP001597033">
    <property type="component" value="Unassembled WGS sequence"/>
</dbReference>
<gene>
    <name evidence="4" type="primary">bamE</name>
    <name evidence="7" type="ORF">ACFQ2N_11335</name>
</gene>
<comment type="subunit">
    <text evidence="4">Part of the Bam complex.</text>
</comment>
<comment type="similarity">
    <text evidence="4">Belongs to the BamE family.</text>
</comment>
<dbReference type="EMBL" id="JBHTKN010000007">
    <property type="protein sequence ID" value="MFD1042935.1"/>
    <property type="molecule type" value="Genomic_DNA"/>
</dbReference>
<keyword evidence="4" id="KW-0449">Lipoprotein</keyword>
<sequence>MPSFRRLLLIAPLSLAIAGCGVLYKQPIYQGNLLEKEAVDQLKPGLSKQQVAGLLGTPSVQDPFHAQRWDYSATERTNRRGTTESKTLTLHFENDTLVRWEGDYFPEQDLELARSANRQFGPNLPKEEKRGGRR</sequence>
<dbReference type="PROSITE" id="PS51257">
    <property type="entry name" value="PROKAR_LIPOPROTEIN"/>
    <property type="match status" value="1"/>
</dbReference>
<dbReference type="InterPro" id="IPR026592">
    <property type="entry name" value="BamE"/>
</dbReference>
<feature type="domain" description="Outer membrane protein assembly factor BamE" evidence="6">
    <location>
        <begin position="31"/>
        <end position="101"/>
    </location>
</feature>
<dbReference type="InterPro" id="IPR007450">
    <property type="entry name" value="BamE_dom"/>
</dbReference>
<evidence type="ECO:0000256" key="2">
    <source>
        <dbReference type="ARBA" id="ARBA00023136"/>
    </source>
</evidence>
<evidence type="ECO:0000259" key="6">
    <source>
        <dbReference type="Pfam" id="PF04355"/>
    </source>
</evidence>
<name>A0ABW3LYC9_9GAMM</name>
<evidence type="ECO:0000256" key="5">
    <source>
        <dbReference type="SAM" id="MobiDB-lite"/>
    </source>
</evidence>
<keyword evidence="2 4" id="KW-0472">Membrane</keyword>
<organism evidence="7 8">
    <name type="scientific">Pseudoxanthomonas kaohsiungensis</name>
    <dbReference type="NCBI Taxonomy" id="283923"/>
    <lineage>
        <taxon>Bacteria</taxon>
        <taxon>Pseudomonadati</taxon>
        <taxon>Pseudomonadota</taxon>
        <taxon>Gammaproteobacteria</taxon>
        <taxon>Lysobacterales</taxon>
        <taxon>Lysobacteraceae</taxon>
        <taxon>Pseudoxanthomonas</taxon>
    </lineage>
</organism>
<feature type="region of interest" description="Disordered" evidence="5">
    <location>
        <begin position="66"/>
        <end position="85"/>
    </location>
</feature>
<evidence type="ECO:0000256" key="4">
    <source>
        <dbReference type="HAMAP-Rule" id="MF_00925"/>
    </source>
</evidence>
<dbReference type="HAMAP" id="MF_00925">
    <property type="entry name" value="OM_assembly_BamE"/>
    <property type="match status" value="1"/>
</dbReference>
<dbReference type="RefSeq" id="WP_162375249.1">
    <property type="nucleotide sequence ID" value="NZ_JBHTKN010000007.1"/>
</dbReference>
<evidence type="ECO:0000256" key="3">
    <source>
        <dbReference type="ARBA" id="ARBA00023237"/>
    </source>
</evidence>
<evidence type="ECO:0000313" key="8">
    <source>
        <dbReference type="Proteomes" id="UP001597033"/>
    </source>
</evidence>
<comment type="caution">
    <text evidence="7">The sequence shown here is derived from an EMBL/GenBank/DDBJ whole genome shotgun (WGS) entry which is preliminary data.</text>
</comment>
<keyword evidence="1 4" id="KW-0732">Signal</keyword>
<dbReference type="PANTHER" id="PTHR37482">
    <property type="entry name" value="OUTER MEMBRANE PROTEIN ASSEMBLY FACTOR BAME"/>
    <property type="match status" value="1"/>
</dbReference>
<dbReference type="Pfam" id="PF04355">
    <property type="entry name" value="BamE"/>
    <property type="match status" value="1"/>
</dbReference>
<dbReference type="PANTHER" id="PTHR37482:SF1">
    <property type="entry name" value="OUTER MEMBRANE PROTEIN ASSEMBLY FACTOR BAME"/>
    <property type="match status" value="1"/>
</dbReference>
<accession>A0ABW3LYC9</accession>
<evidence type="ECO:0000256" key="1">
    <source>
        <dbReference type="ARBA" id="ARBA00022729"/>
    </source>
</evidence>
<comment type="subcellular location">
    <subcellularLocation>
        <location evidence="4">Cell outer membrane</location>
        <topology evidence="4">Lipid-anchor</topology>
    </subcellularLocation>
</comment>
<comment type="function">
    <text evidence="4">Part of the outer membrane protein assembly complex, which is involved in assembly and insertion of beta-barrel proteins into the outer membrane.</text>
</comment>
<feature type="region of interest" description="Disordered" evidence="5">
    <location>
        <begin position="115"/>
        <end position="134"/>
    </location>
</feature>
<feature type="compositionally biased region" description="Basic and acidic residues" evidence="5">
    <location>
        <begin position="125"/>
        <end position="134"/>
    </location>
</feature>
<dbReference type="Gene3D" id="3.30.1450.10">
    <property type="match status" value="1"/>
</dbReference>
<proteinExistence type="inferred from homology"/>
<keyword evidence="8" id="KW-1185">Reference proteome</keyword>
<keyword evidence="4" id="KW-0564">Palmitate</keyword>
<dbReference type="InterPro" id="IPR037873">
    <property type="entry name" value="BamE-like"/>
</dbReference>
<protein>
    <recommendedName>
        <fullName evidence="4">Outer membrane protein assembly factor BamE</fullName>
    </recommendedName>
</protein>
<reference evidence="8" key="1">
    <citation type="journal article" date="2019" name="Int. J. Syst. Evol. Microbiol.">
        <title>The Global Catalogue of Microorganisms (GCM) 10K type strain sequencing project: providing services to taxonomists for standard genome sequencing and annotation.</title>
        <authorList>
            <consortium name="The Broad Institute Genomics Platform"/>
            <consortium name="The Broad Institute Genome Sequencing Center for Infectious Disease"/>
            <person name="Wu L."/>
            <person name="Ma J."/>
        </authorList>
    </citation>
    <scope>NUCLEOTIDE SEQUENCE [LARGE SCALE GENOMIC DNA]</scope>
    <source>
        <strain evidence="8">CCUG 55854</strain>
    </source>
</reference>